<accession>A0A0E3Q6B7</accession>
<name>A0A0E3Q6B7_9EURY</name>
<dbReference type="InterPro" id="IPR024037">
    <property type="entry name" value="Alt_ATP_synth_F1_esu"/>
</dbReference>
<evidence type="ECO:0000256" key="1">
    <source>
        <dbReference type="ARBA" id="ARBA00004370"/>
    </source>
</evidence>
<keyword evidence="7" id="KW-0378">Hydrolase</keyword>
<evidence type="ECO:0000256" key="3">
    <source>
        <dbReference type="ARBA" id="ARBA00022448"/>
    </source>
</evidence>
<dbReference type="SUPFAM" id="SSF51344">
    <property type="entry name" value="Epsilon subunit of F1F0-ATP synthase N-terminal domain"/>
    <property type="match status" value="1"/>
</dbReference>
<dbReference type="EC" id="3.6.3.14" evidence="7"/>
<dbReference type="GO" id="GO:0046933">
    <property type="term" value="F:proton-transporting ATP synthase activity, rotational mechanism"/>
    <property type="evidence" value="ECO:0007669"/>
    <property type="project" value="InterPro"/>
</dbReference>
<dbReference type="Proteomes" id="UP000033096">
    <property type="component" value="Chromosome"/>
</dbReference>
<evidence type="ECO:0000313" key="7">
    <source>
        <dbReference type="EMBL" id="AKB44293.1"/>
    </source>
</evidence>
<dbReference type="InterPro" id="IPR020546">
    <property type="entry name" value="ATP_synth_F1_dsu/esu_N"/>
</dbReference>
<dbReference type="PATRIC" id="fig|1434123.4.peg.2464"/>
<evidence type="ECO:0000259" key="6">
    <source>
        <dbReference type="Pfam" id="PF02823"/>
    </source>
</evidence>
<protein>
    <submittedName>
        <fullName evidence="7">ATP synthase epsilon chain</fullName>
        <ecNumber evidence="7">3.6.3.14</ecNumber>
    </submittedName>
</protein>
<dbReference type="NCBIfam" id="TIGR03166">
    <property type="entry name" value="alt_F1F0_F1_eps"/>
    <property type="match status" value="1"/>
</dbReference>
<keyword evidence="5" id="KW-0472">Membrane</keyword>
<dbReference type="Pfam" id="PF02823">
    <property type="entry name" value="ATP-synt_DE_N"/>
    <property type="match status" value="1"/>
</dbReference>
<keyword evidence="4" id="KW-0406">Ion transport</keyword>
<dbReference type="CDD" id="cd12152">
    <property type="entry name" value="F1-ATPase_delta"/>
    <property type="match status" value="1"/>
</dbReference>
<dbReference type="GO" id="GO:0016787">
    <property type="term" value="F:hydrolase activity"/>
    <property type="evidence" value="ECO:0007669"/>
    <property type="project" value="UniProtKB-KW"/>
</dbReference>
<sequence length="144" mass="15992">MNSELMNAGIINSRLINLTILLPFQVFAEKKGVSRIVAEGREGSFGLLPHRLDCVAALEPGILTYETESEGEIYVAVDEGVLIKTGQDVLVSVRDAIFGTDLSQLQEAVEKEFLTLDENEQKIRSVMVKLETGLIRRLAEFRNV</sequence>
<gene>
    <name evidence="7" type="ORF">MSVAZ_2024</name>
</gene>
<comment type="similarity">
    <text evidence="2">Belongs to the ATPase epsilon chain family.</text>
</comment>
<dbReference type="HOGENOM" id="CLU_149174_0_0_2"/>
<dbReference type="InterPro" id="IPR001469">
    <property type="entry name" value="ATP_synth_F1_dsu/esu"/>
</dbReference>
<evidence type="ECO:0000256" key="2">
    <source>
        <dbReference type="ARBA" id="ARBA00005712"/>
    </source>
</evidence>
<evidence type="ECO:0000313" key="8">
    <source>
        <dbReference type="Proteomes" id="UP000033096"/>
    </source>
</evidence>
<dbReference type="HAMAP" id="MF_00530">
    <property type="entry name" value="ATP_synth_epsil_bac"/>
    <property type="match status" value="1"/>
</dbReference>
<dbReference type="NCBIfam" id="NF004871">
    <property type="entry name" value="PRK06228.1"/>
    <property type="match status" value="1"/>
</dbReference>
<dbReference type="GO" id="GO:0045259">
    <property type="term" value="C:proton-transporting ATP synthase complex"/>
    <property type="evidence" value="ECO:0007669"/>
    <property type="project" value="InterPro"/>
</dbReference>
<keyword evidence="8" id="KW-1185">Reference proteome</keyword>
<reference evidence="7 8" key="1">
    <citation type="submission" date="2014-07" db="EMBL/GenBank/DDBJ databases">
        <title>Methanogenic archaea and the global carbon cycle.</title>
        <authorList>
            <person name="Henriksen J.R."/>
            <person name="Luke J."/>
            <person name="Reinhart S."/>
            <person name="Benedict M.N."/>
            <person name="Youngblut N.D."/>
            <person name="Metcalf M.E."/>
            <person name="Whitaker R.J."/>
            <person name="Metcalf W.W."/>
        </authorList>
    </citation>
    <scope>NUCLEOTIDE SEQUENCE [LARGE SCALE GENOMIC DNA]</scope>
    <source>
        <strain evidence="7 8">Z-761</strain>
    </source>
</reference>
<evidence type="ECO:0000256" key="5">
    <source>
        <dbReference type="ARBA" id="ARBA00023136"/>
    </source>
</evidence>
<dbReference type="Gene3D" id="2.60.15.10">
    <property type="entry name" value="F0F1 ATP synthase delta/epsilon subunit, N-terminal"/>
    <property type="match status" value="1"/>
</dbReference>
<organism evidence="7 8">
    <name type="scientific">Methanosarcina vacuolata Z-761</name>
    <dbReference type="NCBI Taxonomy" id="1434123"/>
    <lineage>
        <taxon>Archaea</taxon>
        <taxon>Methanobacteriati</taxon>
        <taxon>Methanobacteriota</taxon>
        <taxon>Stenosarchaea group</taxon>
        <taxon>Methanomicrobia</taxon>
        <taxon>Methanosarcinales</taxon>
        <taxon>Methanosarcinaceae</taxon>
        <taxon>Methanosarcina</taxon>
    </lineage>
</organism>
<keyword evidence="3" id="KW-0813">Transport</keyword>
<comment type="subcellular location">
    <subcellularLocation>
        <location evidence="1">Membrane</location>
    </subcellularLocation>
</comment>
<dbReference type="GeneID" id="24810480"/>
<dbReference type="KEGG" id="mvc:MSVAZ_2024"/>
<dbReference type="AlphaFoldDB" id="A0A0E3Q6B7"/>
<feature type="domain" description="ATP synthase F1 complex delta/epsilon subunit N-terminal" evidence="6">
    <location>
        <begin position="17"/>
        <end position="96"/>
    </location>
</feature>
<dbReference type="EMBL" id="CP009520">
    <property type="protein sequence ID" value="AKB44293.1"/>
    <property type="molecule type" value="Genomic_DNA"/>
</dbReference>
<dbReference type="InterPro" id="IPR036771">
    <property type="entry name" value="ATPsynth_dsu/esu_N"/>
</dbReference>
<evidence type="ECO:0000256" key="4">
    <source>
        <dbReference type="ARBA" id="ARBA00023065"/>
    </source>
</evidence>
<dbReference type="STRING" id="1434123.MSVAZ_2024"/>
<proteinExistence type="inferred from homology"/>
<dbReference type="RefSeq" id="WP_232316064.1">
    <property type="nucleotide sequence ID" value="NZ_CP009520.1"/>
</dbReference>